<dbReference type="PANTHER" id="PTHR20941:SF1">
    <property type="entry name" value="FOLIC ACID SYNTHESIS PROTEIN FOL1"/>
    <property type="match status" value="1"/>
</dbReference>
<keyword evidence="15" id="KW-1185">Reference proteome</keyword>
<evidence type="ECO:0000256" key="6">
    <source>
        <dbReference type="ARBA" id="ARBA00016919"/>
    </source>
</evidence>
<dbReference type="NCBIfam" id="TIGR01496">
    <property type="entry name" value="DHPS"/>
    <property type="match status" value="1"/>
</dbReference>
<dbReference type="InterPro" id="IPR000489">
    <property type="entry name" value="Pterin-binding_dom"/>
</dbReference>
<dbReference type="FunFam" id="3.20.20.20:FF:000006">
    <property type="entry name" value="Dihydropteroate synthase"/>
    <property type="match status" value="1"/>
</dbReference>
<dbReference type="PROSITE" id="PS00793">
    <property type="entry name" value="DHPS_2"/>
    <property type="match status" value="1"/>
</dbReference>
<evidence type="ECO:0000256" key="11">
    <source>
        <dbReference type="ARBA" id="ARBA00030193"/>
    </source>
</evidence>
<evidence type="ECO:0000256" key="10">
    <source>
        <dbReference type="ARBA" id="ARBA00022909"/>
    </source>
</evidence>
<evidence type="ECO:0000259" key="13">
    <source>
        <dbReference type="PROSITE" id="PS50972"/>
    </source>
</evidence>
<dbReference type="SUPFAM" id="SSF51717">
    <property type="entry name" value="Dihydropteroate synthetase-like"/>
    <property type="match status" value="1"/>
</dbReference>
<dbReference type="STRING" id="1941349.STSP1_00338"/>
<keyword evidence="7 12" id="KW-0808">Transferase</keyword>
<dbReference type="EC" id="2.5.1.15" evidence="5 12"/>
<protein>
    <recommendedName>
        <fullName evidence="6 12">Dihydropteroate synthase</fullName>
        <shortName evidence="12">DHPS</shortName>
        <ecNumber evidence="5 12">2.5.1.15</ecNumber>
    </recommendedName>
    <alternativeName>
        <fullName evidence="11 12">Dihydropteroate pyrophosphorylase</fullName>
    </alternativeName>
</protein>
<evidence type="ECO:0000256" key="12">
    <source>
        <dbReference type="RuleBase" id="RU361205"/>
    </source>
</evidence>
<proteinExistence type="inferred from homology"/>
<evidence type="ECO:0000256" key="2">
    <source>
        <dbReference type="ARBA" id="ARBA00001946"/>
    </source>
</evidence>
<reference evidence="15" key="1">
    <citation type="submission" date="2017-04" db="EMBL/GenBank/DDBJ databases">
        <title>Comparative genomics and description of representatives of a novel lineage of planctomycetes thriving in anoxic sediments.</title>
        <authorList>
            <person name="Spring S."/>
            <person name="Bunk B."/>
            <person name="Sproer C."/>
        </authorList>
    </citation>
    <scope>NUCLEOTIDE SEQUENCE [LARGE SCALE GENOMIC DNA]</scope>
    <source>
        <strain evidence="15">ST-PulAB-D4</strain>
    </source>
</reference>
<evidence type="ECO:0000313" key="15">
    <source>
        <dbReference type="Proteomes" id="UP000193334"/>
    </source>
</evidence>
<sequence length="277" mass="30051">MKLNIKNQLKGRDLPMIMGILNVTPDSFSDGGDFSDFQSAARRADELVSEGADIIDIGAESTRPGAEPVSPELQIERFYEVIKAVKAKHKIWISIDTQSSEAASAAIEAGADIINDISSGSDPQMFKFAAKKSVGIVLMHMLGTPQTMQKAPEYKNVASDVMAYLQQKKKAAVQAGVLEDNIILDPGIGFGKTLKHNLELTGNLKIFTQLGSPVLYGASRKSFIGKITGRKEAKNREGGTIASTIYAMQQGVSIIRVHRPRINLDAMRLYRSILTGA</sequence>
<dbReference type="PANTHER" id="PTHR20941">
    <property type="entry name" value="FOLATE SYNTHESIS PROTEINS"/>
    <property type="match status" value="1"/>
</dbReference>
<feature type="domain" description="Pterin-binding" evidence="13">
    <location>
        <begin position="15"/>
        <end position="268"/>
    </location>
</feature>
<evidence type="ECO:0000256" key="8">
    <source>
        <dbReference type="ARBA" id="ARBA00022723"/>
    </source>
</evidence>
<dbReference type="Pfam" id="PF00809">
    <property type="entry name" value="Pterin_bind"/>
    <property type="match status" value="1"/>
</dbReference>
<dbReference type="GO" id="GO:0005829">
    <property type="term" value="C:cytosol"/>
    <property type="evidence" value="ECO:0007669"/>
    <property type="project" value="TreeGrafter"/>
</dbReference>
<dbReference type="RefSeq" id="WP_085754689.1">
    <property type="nucleotide sequence ID" value="NZ_CP021023.1"/>
</dbReference>
<dbReference type="InterPro" id="IPR011005">
    <property type="entry name" value="Dihydropteroate_synth-like_sf"/>
</dbReference>
<evidence type="ECO:0000256" key="5">
    <source>
        <dbReference type="ARBA" id="ARBA00012458"/>
    </source>
</evidence>
<comment type="function">
    <text evidence="12">Catalyzes the condensation of para-aminobenzoate (pABA) with 6-hydroxymethyl-7,8-dihydropterin diphosphate (DHPt-PP) to form 7,8-dihydropteroate (H2Pte), the immediate precursor of folate derivatives.</text>
</comment>
<dbReference type="AlphaFoldDB" id="A0A1W6LJM8"/>
<dbReference type="InterPro" id="IPR045031">
    <property type="entry name" value="DHP_synth-like"/>
</dbReference>
<organism evidence="14 15">
    <name type="scientific">Sedimentisphaera salicampi</name>
    <dbReference type="NCBI Taxonomy" id="1941349"/>
    <lineage>
        <taxon>Bacteria</taxon>
        <taxon>Pseudomonadati</taxon>
        <taxon>Planctomycetota</taxon>
        <taxon>Phycisphaerae</taxon>
        <taxon>Sedimentisphaerales</taxon>
        <taxon>Sedimentisphaeraceae</taxon>
        <taxon>Sedimentisphaera</taxon>
    </lineage>
</organism>
<dbReference type="Gene3D" id="3.20.20.20">
    <property type="entry name" value="Dihydropteroate synthase-like"/>
    <property type="match status" value="1"/>
</dbReference>
<dbReference type="GO" id="GO:0004156">
    <property type="term" value="F:dihydropteroate synthase activity"/>
    <property type="evidence" value="ECO:0007669"/>
    <property type="project" value="UniProtKB-EC"/>
</dbReference>
<evidence type="ECO:0000313" key="14">
    <source>
        <dbReference type="EMBL" id="ARN55969.1"/>
    </source>
</evidence>
<comment type="cofactor">
    <cofactor evidence="2 12">
        <name>Mg(2+)</name>
        <dbReference type="ChEBI" id="CHEBI:18420"/>
    </cofactor>
</comment>
<dbReference type="GO" id="GO:0046656">
    <property type="term" value="P:folic acid biosynthetic process"/>
    <property type="evidence" value="ECO:0007669"/>
    <property type="project" value="UniProtKB-KW"/>
</dbReference>
<dbReference type="UniPathway" id="UPA00077">
    <property type="reaction ID" value="UER00156"/>
</dbReference>
<evidence type="ECO:0000256" key="3">
    <source>
        <dbReference type="ARBA" id="ARBA00004763"/>
    </source>
</evidence>
<dbReference type="EMBL" id="CP021023">
    <property type="protein sequence ID" value="ARN55969.1"/>
    <property type="molecule type" value="Genomic_DNA"/>
</dbReference>
<comment type="catalytic activity">
    <reaction evidence="1">
        <text>(7,8-dihydropterin-6-yl)methyl diphosphate + 4-aminobenzoate = 7,8-dihydropteroate + diphosphate</text>
        <dbReference type="Rhea" id="RHEA:19949"/>
        <dbReference type="ChEBI" id="CHEBI:17836"/>
        <dbReference type="ChEBI" id="CHEBI:17839"/>
        <dbReference type="ChEBI" id="CHEBI:33019"/>
        <dbReference type="ChEBI" id="CHEBI:72950"/>
        <dbReference type="EC" id="2.5.1.15"/>
    </reaction>
</comment>
<evidence type="ECO:0000256" key="9">
    <source>
        <dbReference type="ARBA" id="ARBA00022842"/>
    </source>
</evidence>
<dbReference type="CDD" id="cd00739">
    <property type="entry name" value="DHPS"/>
    <property type="match status" value="1"/>
</dbReference>
<comment type="similarity">
    <text evidence="4 12">Belongs to the DHPS family.</text>
</comment>
<dbReference type="GO" id="GO:0046872">
    <property type="term" value="F:metal ion binding"/>
    <property type="evidence" value="ECO:0007669"/>
    <property type="project" value="UniProtKB-KW"/>
</dbReference>
<evidence type="ECO:0000256" key="4">
    <source>
        <dbReference type="ARBA" id="ARBA00009503"/>
    </source>
</evidence>
<keyword evidence="10 12" id="KW-0289">Folate biosynthesis</keyword>
<dbReference type="PROSITE" id="PS00792">
    <property type="entry name" value="DHPS_1"/>
    <property type="match status" value="1"/>
</dbReference>
<dbReference type="KEGG" id="pbp:STSP1_00338"/>
<dbReference type="PROSITE" id="PS50972">
    <property type="entry name" value="PTERIN_BINDING"/>
    <property type="match status" value="1"/>
</dbReference>
<accession>A0A1W6LJM8</accession>
<dbReference type="Proteomes" id="UP000193334">
    <property type="component" value="Chromosome"/>
</dbReference>
<name>A0A1W6LJM8_9BACT</name>
<comment type="pathway">
    <text evidence="3 12">Cofactor biosynthesis; tetrahydrofolate biosynthesis; 7,8-dihydrofolate from 2-amino-4-hydroxy-6-hydroxymethyl-7,8-dihydropteridine diphosphate and 4-aminobenzoate: step 1/2.</text>
</comment>
<keyword evidence="9 12" id="KW-0460">Magnesium</keyword>
<evidence type="ECO:0000256" key="1">
    <source>
        <dbReference type="ARBA" id="ARBA00000012"/>
    </source>
</evidence>
<keyword evidence="8 12" id="KW-0479">Metal-binding</keyword>
<dbReference type="GO" id="GO:0046654">
    <property type="term" value="P:tetrahydrofolate biosynthetic process"/>
    <property type="evidence" value="ECO:0007669"/>
    <property type="project" value="UniProtKB-UniPathway"/>
</dbReference>
<gene>
    <name evidence="14" type="primary">folP</name>
    <name evidence="14" type="ORF">STSP1_00338</name>
</gene>
<evidence type="ECO:0000256" key="7">
    <source>
        <dbReference type="ARBA" id="ARBA00022679"/>
    </source>
</evidence>
<dbReference type="InterPro" id="IPR006390">
    <property type="entry name" value="DHP_synth_dom"/>
</dbReference>